<comment type="caution">
    <text evidence="1">The sequence shown here is derived from an EMBL/GenBank/DDBJ whole genome shotgun (WGS) entry which is preliminary data.</text>
</comment>
<proteinExistence type="predicted"/>
<evidence type="ECO:0000313" key="2">
    <source>
        <dbReference type="Proteomes" id="UP000540698"/>
    </source>
</evidence>
<gene>
    <name evidence="1" type="ORF">HGB38_07455</name>
</gene>
<dbReference type="AlphaFoldDB" id="A0A7X6L1D4"/>
<evidence type="ECO:0000313" key="1">
    <source>
        <dbReference type="EMBL" id="NKY26055.1"/>
    </source>
</evidence>
<reference evidence="1 2" key="1">
    <citation type="submission" date="2020-04" db="EMBL/GenBank/DDBJ databases">
        <title>MicrobeNet Type strains.</title>
        <authorList>
            <person name="Nicholson A.C."/>
        </authorList>
    </citation>
    <scope>NUCLEOTIDE SEQUENCE [LARGE SCALE GENOMIC DNA]</scope>
    <source>
        <strain evidence="1 2">DSM 44956</strain>
    </source>
</reference>
<accession>A0A7X6L1D4</accession>
<dbReference type="EMBL" id="JAAXOS010000003">
    <property type="protein sequence ID" value="NKY26055.1"/>
    <property type="molecule type" value="Genomic_DNA"/>
</dbReference>
<keyword evidence="2" id="KW-1185">Reference proteome</keyword>
<sequence length="133" mass="15284">MLFIRYQSAAPNRHGRYPGVFALVNGLAWAGRLTAPQEQFRRRENDWYHDNLVDPGRLDPSPYDRGRHPEAEAWFKSSATHLIARVNGYLAILDAHGIEWSRLSSDAPGRIIYDDPYQVVVERWRQPAGREVG</sequence>
<dbReference type="Proteomes" id="UP000540698">
    <property type="component" value="Unassembled WGS sequence"/>
</dbReference>
<organism evidence="1 2">
    <name type="scientific">Nocardia gamkensis</name>
    <dbReference type="NCBI Taxonomy" id="352869"/>
    <lineage>
        <taxon>Bacteria</taxon>
        <taxon>Bacillati</taxon>
        <taxon>Actinomycetota</taxon>
        <taxon>Actinomycetes</taxon>
        <taxon>Mycobacteriales</taxon>
        <taxon>Nocardiaceae</taxon>
        <taxon>Nocardia</taxon>
    </lineage>
</organism>
<name>A0A7X6L1D4_9NOCA</name>
<protein>
    <submittedName>
        <fullName evidence="1">Uncharacterized protein</fullName>
    </submittedName>
</protein>